<dbReference type="OrthoDB" id="9804286at2"/>
<dbReference type="NCBIfam" id="NF006395">
    <property type="entry name" value="PRK08644.1"/>
    <property type="match status" value="1"/>
</dbReference>
<dbReference type="GO" id="GO:0008641">
    <property type="term" value="F:ubiquitin-like modifier activating enzyme activity"/>
    <property type="evidence" value="ECO:0007669"/>
    <property type="project" value="InterPro"/>
</dbReference>
<dbReference type="Gene3D" id="3.40.50.720">
    <property type="entry name" value="NAD(P)-binding Rossmann-like Domain"/>
    <property type="match status" value="1"/>
</dbReference>
<accession>A0A1M6QZ30</accession>
<dbReference type="GO" id="GO:0061504">
    <property type="term" value="P:cyclic threonylcarbamoyladenosine biosynthetic process"/>
    <property type="evidence" value="ECO:0007669"/>
    <property type="project" value="TreeGrafter"/>
</dbReference>
<dbReference type="Pfam" id="PF00899">
    <property type="entry name" value="ThiF"/>
    <property type="match status" value="1"/>
</dbReference>
<keyword evidence="3" id="KW-1185">Reference proteome</keyword>
<gene>
    <name evidence="2" type="ORF">SAMN02745243_02570</name>
</gene>
<sequence>MIPTRDEVYETLCVRHTRAVQEKLAAGRVAVAGLGGLGSTVAVALARAGVGQLHLIDFDRVDLSNLNRQQYRMKDIGRYKTEALREIIGEINPYLKIETDTVKITAENAKALFTEEDIICEAFDQAVEKAMLTDVFFEELSREKMLVAASGMAGFNSSNLIRTRKVNSRFYLCGDETNGLESGGSLMAPRVGVCAAHEANMILRILVGEAEA</sequence>
<dbReference type="GO" id="GO:0016779">
    <property type="term" value="F:nucleotidyltransferase activity"/>
    <property type="evidence" value="ECO:0007669"/>
    <property type="project" value="UniProtKB-KW"/>
</dbReference>
<dbReference type="AlphaFoldDB" id="A0A1M6QZ30"/>
<protein>
    <submittedName>
        <fullName evidence="2">Sulfur carrier protein ThiS adenylyltransferase</fullName>
    </submittedName>
</protein>
<dbReference type="NCBIfam" id="TIGR02354">
    <property type="entry name" value="thiF_fam2"/>
    <property type="match status" value="1"/>
</dbReference>
<dbReference type="InterPro" id="IPR012729">
    <property type="entry name" value="ThiF_fam2"/>
</dbReference>
<reference evidence="2 3" key="1">
    <citation type="submission" date="2016-11" db="EMBL/GenBank/DDBJ databases">
        <authorList>
            <person name="Jaros S."/>
            <person name="Januszkiewicz K."/>
            <person name="Wedrychowicz H."/>
        </authorList>
    </citation>
    <scope>NUCLEOTIDE SEQUENCE [LARGE SCALE GENOMIC DNA]</scope>
    <source>
        <strain evidence="2 3">DSM 15480</strain>
    </source>
</reference>
<organism evidence="2 3">
    <name type="scientific">Hespellia stercorisuis DSM 15480</name>
    <dbReference type="NCBI Taxonomy" id="1121950"/>
    <lineage>
        <taxon>Bacteria</taxon>
        <taxon>Bacillati</taxon>
        <taxon>Bacillota</taxon>
        <taxon>Clostridia</taxon>
        <taxon>Lachnospirales</taxon>
        <taxon>Lachnospiraceae</taxon>
        <taxon>Hespellia</taxon>
    </lineage>
</organism>
<dbReference type="RefSeq" id="WP_073111098.1">
    <property type="nucleotide sequence ID" value="NZ_FQZY01000038.1"/>
</dbReference>
<dbReference type="EMBL" id="FQZY01000038">
    <property type="protein sequence ID" value="SHK25485.1"/>
    <property type="molecule type" value="Genomic_DNA"/>
</dbReference>
<keyword evidence="2" id="KW-0808">Transferase</keyword>
<keyword evidence="2" id="KW-0548">Nucleotidyltransferase</keyword>
<dbReference type="InterPro" id="IPR035985">
    <property type="entry name" value="Ubiquitin-activating_enz"/>
</dbReference>
<name>A0A1M6QZ30_9FIRM</name>
<dbReference type="PANTHER" id="PTHR43267">
    <property type="entry name" value="TRNA THREONYLCARBAMOYLADENOSINE DEHYDRATASE"/>
    <property type="match status" value="1"/>
</dbReference>
<dbReference type="Proteomes" id="UP000184301">
    <property type="component" value="Unassembled WGS sequence"/>
</dbReference>
<evidence type="ECO:0000259" key="1">
    <source>
        <dbReference type="Pfam" id="PF00899"/>
    </source>
</evidence>
<dbReference type="GO" id="GO:0061503">
    <property type="term" value="F:tRNA threonylcarbamoyladenosine dehydratase"/>
    <property type="evidence" value="ECO:0007669"/>
    <property type="project" value="TreeGrafter"/>
</dbReference>
<dbReference type="SUPFAM" id="SSF69572">
    <property type="entry name" value="Activating enzymes of the ubiquitin-like proteins"/>
    <property type="match status" value="1"/>
</dbReference>
<dbReference type="PANTHER" id="PTHR43267:SF3">
    <property type="entry name" value="THIF PROTEIN"/>
    <property type="match status" value="1"/>
</dbReference>
<evidence type="ECO:0000313" key="2">
    <source>
        <dbReference type="EMBL" id="SHK25485.1"/>
    </source>
</evidence>
<dbReference type="InterPro" id="IPR045886">
    <property type="entry name" value="ThiF/MoeB/HesA"/>
</dbReference>
<proteinExistence type="predicted"/>
<dbReference type="STRING" id="1121950.SAMN02745243_02570"/>
<evidence type="ECO:0000313" key="3">
    <source>
        <dbReference type="Proteomes" id="UP000184301"/>
    </source>
</evidence>
<dbReference type="InterPro" id="IPR000594">
    <property type="entry name" value="ThiF_NAD_FAD-bd"/>
</dbReference>
<feature type="domain" description="THIF-type NAD/FAD binding fold" evidence="1">
    <location>
        <begin position="19"/>
        <end position="210"/>
    </location>
</feature>